<dbReference type="InterPro" id="IPR050226">
    <property type="entry name" value="NagZ_Beta-hexosaminidase"/>
</dbReference>
<evidence type="ECO:0000256" key="1">
    <source>
        <dbReference type="ARBA" id="ARBA00001231"/>
    </source>
</evidence>
<reference evidence="10 12" key="1">
    <citation type="submission" date="2016-03" db="EMBL/GenBank/DDBJ databases">
        <title>Complete genome of Aminobacter aminovorans KCTC 2477.</title>
        <authorList>
            <person name="Kim K.M."/>
        </authorList>
    </citation>
    <scope>NUCLEOTIDE SEQUENCE [LARGE SCALE GENOMIC DNA]</scope>
    <source>
        <strain evidence="10 12">KCTC 2477</strain>
    </source>
</reference>
<evidence type="ECO:0000313" key="11">
    <source>
        <dbReference type="EMBL" id="MBB3706934.1"/>
    </source>
</evidence>
<dbReference type="InterPro" id="IPR001764">
    <property type="entry name" value="Glyco_hydro_3_N"/>
</dbReference>
<evidence type="ECO:0000256" key="6">
    <source>
        <dbReference type="ARBA" id="ARBA00023125"/>
    </source>
</evidence>
<evidence type="ECO:0000259" key="9">
    <source>
        <dbReference type="PROSITE" id="PS50949"/>
    </source>
</evidence>
<dbReference type="EMBL" id="CP015005">
    <property type="protein sequence ID" value="AMS39103.1"/>
    <property type="molecule type" value="Genomic_DNA"/>
</dbReference>
<dbReference type="GO" id="GO:0004563">
    <property type="term" value="F:beta-N-acetylhexosaminidase activity"/>
    <property type="evidence" value="ECO:0007669"/>
    <property type="project" value="UniProtKB-EC"/>
</dbReference>
<organism evidence="10 12">
    <name type="scientific">Aminobacter aminovorans</name>
    <name type="common">Chelatobacter heintzii</name>
    <dbReference type="NCBI Taxonomy" id="83263"/>
    <lineage>
        <taxon>Bacteria</taxon>
        <taxon>Pseudomonadati</taxon>
        <taxon>Pseudomonadota</taxon>
        <taxon>Alphaproteobacteria</taxon>
        <taxon>Hyphomicrobiales</taxon>
        <taxon>Phyllobacteriaceae</taxon>
        <taxon>Aminobacter</taxon>
    </lineage>
</organism>
<reference evidence="11 13" key="2">
    <citation type="submission" date="2020-08" db="EMBL/GenBank/DDBJ databases">
        <title>Genomic Encyclopedia of Type Strains, Phase IV (KMG-IV): sequencing the most valuable type-strain genomes for metagenomic binning, comparative biology and taxonomic classification.</title>
        <authorList>
            <person name="Goeker M."/>
        </authorList>
    </citation>
    <scope>NUCLEOTIDE SEQUENCE [LARGE SCALE GENOMIC DNA]</scope>
    <source>
        <strain evidence="11 13">DSM 10368</strain>
    </source>
</reference>
<sequence length="569" mass="62428">MTMPLTIDRTQPKAVVFGCAGTSLNAAERSFFRAAQPWGFILHKRNCADPAQLRTLVAELRESVGRSDVRVLIDQEGGRVARLAPPHWRAPPPASLFAQIARTDVKRALDAVRLNARLVAAELFDLGIDINIAPVLDLPIGKGDLVIGDRALGDTPEMASILGRATCEGLLAGGVLPVIKHILGHGRARQDKSEALLVVNASLDEMQSADFVPFRSLQDMPCAMAAHVIYRAIDRDAPATASRTVIDEIIRGMIRFDGVLMSDDVSDISRTHPIDAQVSATQEAGCDVILHGSGDMDEMQRVADAAMPLSENAVERLHRAERMRRRPSAIDLAETARKLEELLKPLGARARQSGTTRSSEIVGNVAKKIERDIVLGRILPKERIMEDELVYGLGVKRHVARAVLQELARTGLVKLEPYRGAVVRHLSPDDLVKLHDVRQLLIAAAVQRIRLPVSPVLMNKLEHARQIHRSAISVGDLELAYVQDRAFHDLLLEATGNEFIARSIHDCDAGMRSIDAASLMADTLVEPSLAEHDEMVKALEDQDLERLGKLCAAHFDRPFAHHMANGVRH</sequence>
<dbReference type="PANTHER" id="PTHR30480">
    <property type="entry name" value="BETA-HEXOSAMINIDASE-RELATED"/>
    <property type="match status" value="1"/>
</dbReference>
<keyword evidence="7" id="KW-0804">Transcription</keyword>
<keyword evidence="4 10" id="KW-0378">Hydrolase</keyword>
<protein>
    <recommendedName>
        <fullName evidence="3">beta-N-acetylhexosaminidase</fullName>
        <ecNumber evidence="3">3.2.1.52</ecNumber>
    </recommendedName>
</protein>
<feature type="domain" description="HTH gntR-type" evidence="9">
    <location>
        <begin position="359"/>
        <end position="426"/>
    </location>
</feature>
<evidence type="ECO:0000256" key="2">
    <source>
        <dbReference type="ARBA" id="ARBA00005336"/>
    </source>
</evidence>
<evidence type="ECO:0000313" key="10">
    <source>
        <dbReference type="EMBL" id="AMS39103.1"/>
    </source>
</evidence>
<dbReference type="EMBL" id="JACICB010000011">
    <property type="protein sequence ID" value="MBB3706934.1"/>
    <property type="molecule type" value="Genomic_DNA"/>
</dbReference>
<dbReference type="GO" id="GO:0005975">
    <property type="term" value="P:carbohydrate metabolic process"/>
    <property type="evidence" value="ECO:0007669"/>
    <property type="project" value="InterPro"/>
</dbReference>
<dbReference type="Pfam" id="PF00392">
    <property type="entry name" value="GntR"/>
    <property type="match status" value="1"/>
</dbReference>
<dbReference type="GO" id="GO:0009254">
    <property type="term" value="P:peptidoglycan turnover"/>
    <property type="evidence" value="ECO:0007669"/>
    <property type="project" value="TreeGrafter"/>
</dbReference>
<dbReference type="KEGG" id="aak:AA2016_0161"/>
<dbReference type="Proteomes" id="UP000577697">
    <property type="component" value="Unassembled WGS sequence"/>
</dbReference>
<keyword evidence="6" id="KW-0238">DNA-binding</keyword>
<dbReference type="Gene3D" id="1.20.120.530">
    <property type="entry name" value="GntR ligand-binding domain-like"/>
    <property type="match status" value="1"/>
</dbReference>
<accession>A0AAC9APV0</accession>
<dbReference type="InterPro" id="IPR036390">
    <property type="entry name" value="WH_DNA-bd_sf"/>
</dbReference>
<dbReference type="Pfam" id="PF00933">
    <property type="entry name" value="Glyco_hydro_3"/>
    <property type="match status" value="1"/>
</dbReference>
<dbReference type="AlphaFoldDB" id="A0AAC9APV0"/>
<dbReference type="InterPro" id="IPR008920">
    <property type="entry name" value="TF_FadR/GntR_C"/>
</dbReference>
<dbReference type="Proteomes" id="UP000075755">
    <property type="component" value="Chromosome"/>
</dbReference>
<dbReference type="Gene3D" id="1.10.10.10">
    <property type="entry name" value="Winged helix-like DNA-binding domain superfamily/Winged helix DNA-binding domain"/>
    <property type="match status" value="1"/>
</dbReference>
<dbReference type="GO" id="GO:0003700">
    <property type="term" value="F:DNA-binding transcription factor activity"/>
    <property type="evidence" value="ECO:0007669"/>
    <property type="project" value="InterPro"/>
</dbReference>
<name>A0AAC9APV0_AMIAI</name>
<evidence type="ECO:0000256" key="7">
    <source>
        <dbReference type="ARBA" id="ARBA00023163"/>
    </source>
</evidence>
<dbReference type="SUPFAM" id="SSF51445">
    <property type="entry name" value="(Trans)glycosidases"/>
    <property type="match status" value="1"/>
</dbReference>
<dbReference type="InterPro" id="IPR000524">
    <property type="entry name" value="Tscrpt_reg_HTH_GntR"/>
</dbReference>
<evidence type="ECO:0000256" key="5">
    <source>
        <dbReference type="ARBA" id="ARBA00023015"/>
    </source>
</evidence>
<dbReference type="RefSeq" id="WP_083948237.1">
    <property type="nucleotide sequence ID" value="NZ_CP015005.1"/>
</dbReference>
<evidence type="ECO:0000256" key="3">
    <source>
        <dbReference type="ARBA" id="ARBA00012663"/>
    </source>
</evidence>
<keyword evidence="5" id="KW-0805">Transcription regulation</keyword>
<dbReference type="EC" id="3.2.1.52" evidence="3"/>
<dbReference type="InterPro" id="IPR036962">
    <property type="entry name" value="Glyco_hydro_3_N_sf"/>
</dbReference>
<keyword evidence="13" id="KW-1185">Reference proteome</keyword>
<dbReference type="InterPro" id="IPR011711">
    <property type="entry name" value="GntR_C"/>
</dbReference>
<dbReference type="PROSITE" id="PS50949">
    <property type="entry name" value="HTH_GNTR"/>
    <property type="match status" value="1"/>
</dbReference>
<dbReference type="InterPro" id="IPR036388">
    <property type="entry name" value="WH-like_DNA-bd_sf"/>
</dbReference>
<dbReference type="PANTHER" id="PTHR30480:SF13">
    <property type="entry name" value="BETA-HEXOSAMINIDASE"/>
    <property type="match status" value="1"/>
</dbReference>
<evidence type="ECO:0000313" key="12">
    <source>
        <dbReference type="Proteomes" id="UP000075755"/>
    </source>
</evidence>
<dbReference type="Pfam" id="PF07729">
    <property type="entry name" value="FCD"/>
    <property type="match status" value="1"/>
</dbReference>
<evidence type="ECO:0000313" key="13">
    <source>
        <dbReference type="Proteomes" id="UP000577697"/>
    </source>
</evidence>
<keyword evidence="8" id="KW-0326">Glycosidase</keyword>
<dbReference type="SUPFAM" id="SSF46785">
    <property type="entry name" value="Winged helix' DNA-binding domain"/>
    <property type="match status" value="1"/>
</dbReference>
<dbReference type="InterPro" id="IPR017853">
    <property type="entry name" value="GH"/>
</dbReference>
<comment type="catalytic activity">
    <reaction evidence="1">
        <text>Hydrolysis of terminal non-reducing N-acetyl-D-hexosamine residues in N-acetyl-beta-D-hexosaminides.</text>
        <dbReference type="EC" id="3.2.1.52"/>
    </reaction>
</comment>
<comment type="similarity">
    <text evidence="2">Belongs to the glycosyl hydrolase 3 family.</text>
</comment>
<dbReference type="GO" id="GO:0003677">
    <property type="term" value="F:DNA binding"/>
    <property type="evidence" value="ECO:0007669"/>
    <property type="project" value="UniProtKB-KW"/>
</dbReference>
<gene>
    <name evidence="10" type="ORF">AA2016_0161</name>
    <name evidence="11" type="ORF">FHS67_003261</name>
</gene>
<dbReference type="Gene3D" id="3.20.20.300">
    <property type="entry name" value="Glycoside hydrolase, family 3, N-terminal domain"/>
    <property type="match status" value="1"/>
</dbReference>
<dbReference type="SUPFAM" id="SSF48008">
    <property type="entry name" value="GntR ligand-binding domain-like"/>
    <property type="match status" value="1"/>
</dbReference>
<evidence type="ECO:0000256" key="8">
    <source>
        <dbReference type="ARBA" id="ARBA00023295"/>
    </source>
</evidence>
<evidence type="ECO:0000256" key="4">
    <source>
        <dbReference type="ARBA" id="ARBA00022801"/>
    </source>
</evidence>
<proteinExistence type="inferred from homology"/>
<dbReference type="SMART" id="SM00345">
    <property type="entry name" value="HTH_GNTR"/>
    <property type="match status" value="1"/>
</dbReference>
<dbReference type="SMART" id="SM00895">
    <property type="entry name" value="FCD"/>
    <property type="match status" value="1"/>
</dbReference>